<evidence type="ECO:0000313" key="2">
    <source>
        <dbReference type="EMBL" id="MFB2651852.1"/>
    </source>
</evidence>
<proteinExistence type="predicted"/>
<dbReference type="EMBL" id="JBHFGJ010000001">
    <property type="protein sequence ID" value="MFB2651852.1"/>
    <property type="molecule type" value="Genomic_DNA"/>
</dbReference>
<dbReference type="InterPro" id="IPR029044">
    <property type="entry name" value="Nucleotide-diphossugar_trans"/>
</dbReference>
<feature type="domain" description="Glycosyltransferase 2-like" evidence="1">
    <location>
        <begin position="4"/>
        <end position="169"/>
    </location>
</feature>
<dbReference type="Pfam" id="PF00535">
    <property type="entry name" value="Glycos_transf_2"/>
    <property type="match status" value="1"/>
</dbReference>
<dbReference type="Gene3D" id="3.90.550.10">
    <property type="entry name" value="Spore Coat Polysaccharide Biosynthesis Protein SpsA, Chain A"/>
    <property type="match status" value="1"/>
</dbReference>
<reference evidence="2 3" key="1">
    <citation type="submission" date="2024-09" db="EMBL/GenBank/DDBJ databases">
        <authorList>
            <person name="Zhang Y."/>
        </authorList>
    </citation>
    <scope>NUCLEOTIDE SEQUENCE [LARGE SCALE GENOMIC DNA]</scope>
    <source>
        <strain evidence="2 3">SH314</strain>
    </source>
</reference>
<dbReference type="SUPFAM" id="SSF53448">
    <property type="entry name" value="Nucleotide-diphospho-sugar transferases"/>
    <property type="match status" value="1"/>
</dbReference>
<protein>
    <submittedName>
        <fullName evidence="2">Glycosyltransferase family 2 protein</fullName>
    </submittedName>
</protein>
<dbReference type="RefSeq" id="WP_374918435.1">
    <property type="nucleotide sequence ID" value="NZ_JBHFGJ010000001.1"/>
</dbReference>
<dbReference type="Proteomes" id="UP001576726">
    <property type="component" value="Unassembled WGS sequence"/>
</dbReference>
<dbReference type="CDD" id="cd00761">
    <property type="entry name" value="Glyco_tranf_GTA_type"/>
    <property type="match status" value="1"/>
</dbReference>
<name>A0ABV4VRP4_9GAMM</name>
<accession>A0ABV4VRP4</accession>
<dbReference type="PANTHER" id="PTHR22916:SF3">
    <property type="entry name" value="UDP-GLCNAC:BETAGAL BETA-1,3-N-ACETYLGLUCOSAMINYLTRANSFERASE-LIKE PROTEIN 1"/>
    <property type="match status" value="1"/>
</dbReference>
<comment type="caution">
    <text evidence="2">The sequence shown here is derived from an EMBL/GenBank/DDBJ whole genome shotgun (WGS) entry which is preliminary data.</text>
</comment>
<evidence type="ECO:0000259" key="1">
    <source>
        <dbReference type="Pfam" id="PF00535"/>
    </source>
</evidence>
<gene>
    <name evidence="2" type="ORF">ACE02L_03780</name>
</gene>
<dbReference type="PANTHER" id="PTHR22916">
    <property type="entry name" value="GLYCOSYLTRANSFERASE"/>
    <property type="match status" value="1"/>
</dbReference>
<sequence length="262" mass="30271">MLLSICIPTFNREEKVIHQIEFILKEVKGKYKDVEIIVRDNGSAQGIYQKIKEKFENEEIHIYKNNINKGLVGNLKCLNMDASGKYVWFIGDDDHLHQGIVEKVYNKLKSGKGLVFINHRAISLKGDIVLKSAFIPNVHKTIHEIFRFSGTTMMFIAACIYDKRFLNDIFDREDTRLSLPLLASFYCYERGGVEFVNEILIDNVWGDTSWSDSAIEVFGHGVPLELLKCLKLASNKFDVFMSILTYIKINYKLILKFRFKGK</sequence>
<evidence type="ECO:0000313" key="3">
    <source>
        <dbReference type="Proteomes" id="UP001576726"/>
    </source>
</evidence>
<dbReference type="InterPro" id="IPR001173">
    <property type="entry name" value="Glyco_trans_2-like"/>
</dbReference>
<organism evidence="2 3">
    <name type="scientific">Shewanella seohaensis</name>
    <dbReference type="NCBI Taxonomy" id="755175"/>
    <lineage>
        <taxon>Bacteria</taxon>
        <taxon>Pseudomonadati</taxon>
        <taxon>Pseudomonadota</taxon>
        <taxon>Gammaproteobacteria</taxon>
        <taxon>Alteromonadales</taxon>
        <taxon>Shewanellaceae</taxon>
        <taxon>Shewanella</taxon>
    </lineage>
</organism>
<keyword evidence="3" id="KW-1185">Reference proteome</keyword>